<dbReference type="InterPro" id="IPR028098">
    <property type="entry name" value="Glyco_trans_4-like_N"/>
</dbReference>
<accession>A0A350P638</accession>
<dbReference type="Proteomes" id="UP000263517">
    <property type="component" value="Unassembled WGS sequence"/>
</dbReference>
<comment type="caution">
    <text evidence="5">The sequence shown here is derived from an EMBL/GenBank/DDBJ whole genome shotgun (WGS) entry which is preliminary data.</text>
</comment>
<keyword evidence="2" id="KW-0808">Transferase</keyword>
<dbReference type="SUPFAM" id="SSF53756">
    <property type="entry name" value="UDP-Glycosyltransferase/glycogen phosphorylase"/>
    <property type="match status" value="1"/>
</dbReference>
<dbReference type="EMBL" id="DNAN01000486">
    <property type="protein sequence ID" value="HAW76755.1"/>
    <property type="molecule type" value="Genomic_DNA"/>
</dbReference>
<organism evidence="5 6">
    <name type="scientific">Alteromonas australica</name>
    <dbReference type="NCBI Taxonomy" id="589873"/>
    <lineage>
        <taxon>Bacteria</taxon>
        <taxon>Pseudomonadati</taxon>
        <taxon>Pseudomonadota</taxon>
        <taxon>Gammaproteobacteria</taxon>
        <taxon>Alteromonadales</taxon>
        <taxon>Alteromonadaceae</taxon>
        <taxon>Alteromonas/Salinimonas group</taxon>
        <taxon>Alteromonas</taxon>
    </lineage>
</organism>
<evidence type="ECO:0000256" key="2">
    <source>
        <dbReference type="ARBA" id="ARBA00022679"/>
    </source>
</evidence>
<dbReference type="Pfam" id="PF00534">
    <property type="entry name" value="Glycos_transf_1"/>
    <property type="match status" value="1"/>
</dbReference>
<sequence>MIQRISLREVVNTVGLAVYMMLAPLGLRKDQAYAIRAKLGVAVDKVSSLSRYKSVTFYVGKKVMIRWVGVRLLILKRKGSPAAGNEMREVTEPRLVVMPVVSEVPADGRVKRSAVTLVSMGYEVLIVAPQTWSREKFRLPSDVPNWGPGISFKLVPNGPDLFAFPDTYYQPLADALMETPAWAYHCHDTHPIAATLIAAAKHNAYCVVDLHELRSENVTYNEVLGEWQPHTAEVRKEYERVERLAVNYADRVITVSNGCAEVFHKKYGKRHIDIIRNIPASYENPGVPELDLRKYTDASSDELVLLYQGGLGRLRLLEYVIEALKFVPKCKFVIRGFGASSEIGKEYLVCAKEHGVEDQVYLMEGTPVDRVVTEMQSADLGICTLSDIAASFRLSLSNKVFEYMAAGLPMIVADYPDMGSFVREHDIGLCFSPRDPRSIASAIRTLLDDREALNRMKQNTTVALRANDSISEWKKLSSIYHEFADMDRRSQVAQ</sequence>
<dbReference type="AlphaFoldDB" id="A0A350P638"/>
<reference evidence="5 6" key="1">
    <citation type="journal article" date="2018" name="Nat. Biotechnol.">
        <title>A standardized bacterial taxonomy based on genome phylogeny substantially revises the tree of life.</title>
        <authorList>
            <person name="Parks D.H."/>
            <person name="Chuvochina M."/>
            <person name="Waite D.W."/>
            <person name="Rinke C."/>
            <person name="Skarshewski A."/>
            <person name="Chaumeil P.A."/>
            <person name="Hugenholtz P."/>
        </authorList>
    </citation>
    <scope>NUCLEOTIDE SEQUENCE [LARGE SCALE GENOMIC DNA]</scope>
    <source>
        <strain evidence="5">UBA11978</strain>
    </source>
</reference>
<feature type="domain" description="Glycosyl transferase family 1" evidence="3">
    <location>
        <begin position="297"/>
        <end position="460"/>
    </location>
</feature>
<dbReference type="GO" id="GO:0016757">
    <property type="term" value="F:glycosyltransferase activity"/>
    <property type="evidence" value="ECO:0007669"/>
    <property type="project" value="UniProtKB-KW"/>
</dbReference>
<evidence type="ECO:0000313" key="6">
    <source>
        <dbReference type="Proteomes" id="UP000263517"/>
    </source>
</evidence>
<dbReference type="PANTHER" id="PTHR12526">
    <property type="entry name" value="GLYCOSYLTRANSFERASE"/>
    <property type="match status" value="1"/>
</dbReference>
<evidence type="ECO:0000313" key="5">
    <source>
        <dbReference type="EMBL" id="HAW76755.1"/>
    </source>
</evidence>
<evidence type="ECO:0000256" key="1">
    <source>
        <dbReference type="ARBA" id="ARBA00022676"/>
    </source>
</evidence>
<keyword evidence="1" id="KW-0328">Glycosyltransferase</keyword>
<dbReference type="InterPro" id="IPR001296">
    <property type="entry name" value="Glyco_trans_1"/>
</dbReference>
<evidence type="ECO:0000259" key="4">
    <source>
        <dbReference type="Pfam" id="PF13439"/>
    </source>
</evidence>
<dbReference type="PANTHER" id="PTHR12526:SF629">
    <property type="entry name" value="TEICHURONIC ACID BIOSYNTHESIS GLYCOSYLTRANSFERASE TUAH-RELATED"/>
    <property type="match status" value="1"/>
</dbReference>
<name>A0A350P638_9ALTE</name>
<proteinExistence type="predicted"/>
<evidence type="ECO:0000259" key="3">
    <source>
        <dbReference type="Pfam" id="PF00534"/>
    </source>
</evidence>
<gene>
    <name evidence="5" type="ORF">DCW74_13590</name>
</gene>
<feature type="domain" description="Glycosyltransferase subfamily 4-like N-terminal" evidence="4">
    <location>
        <begin position="114"/>
        <end position="277"/>
    </location>
</feature>
<evidence type="ECO:0008006" key="7">
    <source>
        <dbReference type="Google" id="ProtNLM"/>
    </source>
</evidence>
<protein>
    <recommendedName>
        <fullName evidence="7">Glycosyltransferase subfamily 4-like N-terminal domain-containing protein</fullName>
    </recommendedName>
</protein>
<dbReference type="Pfam" id="PF13439">
    <property type="entry name" value="Glyco_transf_4"/>
    <property type="match status" value="1"/>
</dbReference>
<dbReference type="Gene3D" id="3.40.50.2000">
    <property type="entry name" value="Glycogen Phosphorylase B"/>
    <property type="match status" value="2"/>
</dbReference>
<dbReference type="GO" id="GO:1901135">
    <property type="term" value="P:carbohydrate derivative metabolic process"/>
    <property type="evidence" value="ECO:0007669"/>
    <property type="project" value="UniProtKB-ARBA"/>
</dbReference>